<dbReference type="GO" id="GO:0006011">
    <property type="term" value="P:UDP-alpha-D-glucose metabolic process"/>
    <property type="evidence" value="ECO:0007669"/>
    <property type="project" value="InterPro"/>
</dbReference>
<feature type="domain" description="Nucleotidyl transferase" evidence="8">
    <location>
        <begin position="33"/>
        <end position="291"/>
    </location>
</feature>
<sequence>MPSCWGMLKLSRTQSENASMKKGHAMNKPLRKAVLPVAGLGTRFLPATKATAKEMLPVVDKPLIQYAVDEARAAGIEQFCMVTGRGKTAIVEHFDVAYELEATLRERNKDDALKLLEDTQLLPGSIVTVRQQEPLGLGHAIWCARAFIGDDPFAILLPDDLVLSDTPCLKQLADAYQETGGNVVAVAEVPREQTNRYGILKTGRDDGRMVEVTGLVEKPKPEEAPSNLSIIGRYVLRPEVIAELARMERGAGNEVQLTDAMARLIGRMPFHGLRYEGRRFDCGDKAGFLEAQIAFALKRPDLAPAVRAFLKDYV</sequence>
<dbReference type="SUPFAM" id="SSF53448">
    <property type="entry name" value="Nucleotide-diphospho-sugar transferases"/>
    <property type="match status" value="1"/>
</dbReference>
<gene>
    <name evidence="9" type="ORF">GbCGDNIH9_0589</name>
</gene>
<accession>A0AAC9K6R5</accession>
<dbReference type="InterPro" id="IPR005771">
    <property type="entry name" value="GalU_uridylyltTrfase_bac/arc"/>
</dbReference>
<dbReference type="EC" id="2.7.7.9" evidence="2 7"/>
<protein>
    <recommendedName>
        <fullName evidence="3 7">UTP--glucose-1-phosphate uridylyltransferase</fullName>
        <ecNumber evidence="2 7">2.7.7.9</ecNumber>
    </recommendedName>
    <alternativeName>
        <fullName evidence="7">UDP-glucose pyrophosphorylase</fullName>
    </alternativeName>
</protein>
<dbReference type="AlphaFoldDB" id="A0AAC9K6R5"/>
<comment type="catalytic activity">
    <reaction evidence="6 7">
        <text>alpha-D-glucose 1-phosphate + UTP + H(+) = UDP-alpha-D-glucose + diphosphate</text>
        <dbReference type="Rhea" id="RHEA:19889"/>
        <dbReference type="ChEBI" id="CHEBI:15378"/>
        <dbReference type="ChEBI" id="CHEBI:33019"/>
        <dbReference type="ChEBI" id="CHEBI:46398"/>
        <dbReference type="ChEBI" id="CHEBI:58601"/>
        <dbReference type="ChEBI" id="CHEBI:58885"/>
        <dbReference type="EC" id="2.7.7.9"/>
    </reaction>
</comment>
<evidence type="ECO:0000259" key="8">
    <source>
        <dbReference type="Pfam" id="PF00483"/>
    </source>
</evidence>
<dbReference type="Proteomes" id="UP000182373">
    <property type="component" value="Chromosome"/>
</dbReference>
<evidence type="ECO:0000256" key="7">
    <source>
        <dbReference type="RuleBase" id="RU361259"/>
    </source>
</evidence>
<evidence type="ECO:0000256" key="4">
    <source>
        <dbReference type="ARBA" id="ARBA00022679"/>
    </source>
</evidence>
<organism evidence="9 10">
    <name type="scientific">Granulibacter bethesdensis</name>
    <dbReference type="NCBI Taxonomy" id="364410"/>
    <lineage>
        <taxon>Bacteria</taxon>
        <taxon>Pseudomonadati</taxon>
        <taxon>Pseudomonadota</taxon>
        <taxon>Alphaproteobacteria</taxon>
        <taxon>Acetobacterales</taxon>
        <taxon>Acetobacteraceae</taxon>
        <taxon>Granulibacter</taxon>
    </lineage>
</organism>
<evidence type="ECO:0000313" key="9">
    <source>
        <dbReference type="EMBL" id="APH53830.1"/>
    </source>
</evidence>
<comment type="similarity">
    <text evidence="1 7">Belongs to the UDPGP type 2 family.</text>
</comment>
<dbReference type="PANTHER" id="PTHR43197">
    <property type="entry name" value="UTP--GLUCOSE-1-PHOSPHATE URIDYLYLTRANSFERASE"/>
    <property type="match status" value="1"/>
</dbReference>
<dbReference type="GO" id="GO:0003983">
    <property type="term" value="F:UTP:glucose-1-phosphate uridylyltransferase activity"/>
    <property type="evidence" value="ECO:0007669"/>
    <property type="project" value="UniProtKB-EC"/>
</dbReference>
<evidence type="ECO:0000256" key="6">
    <source>
        <dbReference type="ARBA" id="ARBA00048128"/>
    </source>
</evidence>
<evidence type="ECO:0000313" key="10">
    <source>
        <dbReference type="Proteomes" id="UP000182373"/>
    </source>
</evidence>
<reference evidence="10" key="1">
    <citation type="submission" date="2016-11" db="EMBL/GenBank/DDBJ databases">
        <title>Comparative genomic and phenotypic analysis of Granulibacter bethesdensis clinical isolates from patients with chronic granulomatous disease.</title>
        <authorList>
            <person name="Zarember K.A."/>
            <person name="Porcella S.F."/>
            <person name="Chu J."/>
            <person name="Ding L."/>
            <person name="Dahlstrom E."/>
            <person name="Barbian K."/>
            <person name="Martens C."/>
            <person name="Sykora L."/>
            <person name="Kramer S."/>
            <person name="Pettinato A.M."/>
            <person name="Hong H."/>
            <person name="Wald G."/>
            <person name="Berg L.J."/>
            <person name="Rogge L.S."/>
            <person name="Greenberg D.E."/>
            <person name="Falcone E.L."/>
            <person name="Neves J.F."/>
            <person name="Simoes M.J."/>
            <person name="Casal M."/>
            <person name="Rodriguez-Lopez F.C."/>
            <person name="Zelazny A."/>
            <person name="Gallin J.I."/>
            <person name="Holland S.M."/>
        </authorList>
    </citation>
    <scope>NUCLEOTIDE SEQUENCE [LARGE SCALE GENOMIC DNA]</scope>
    <source>
        <strain evidence="10">NIH9.1</strain>
    </source>
</reference>
<dbReference type="Gene3D" id="3.90.550.10">
    <property type="entry name" value="Spore Coat Polysaccharide Biosynthesis Protein SpsA, Chain A"/>
    <property type="match status" value="1"/>
</dbReference>
<evidence type="ECO:0000256" key="2">
    <source>
        <dbReference type="ARBA" id="ARBA00012415"/>
    </source>
</evidence>
<keyword evidence="5 7" id="KW-0548">Nucleotidyltransferase</keyword>
<dbReference type="CDD" id="cd02541">
    <property type="entry name" value="UGPase_prokaryotic"/>
    <property type="match status" value="1"/>
</dbReference>
<name>A0AAC9K6R5_9PROT</name>
<dbReference type="Pfam" id="PF00483">
    <property type="entry name" value="NTP_transferase"/>
    <property type="match status" value="1"/>
</dbReference>
<dbReference type="InterPro" id="IPR005835">
    <property type="entry name" value="NTP_transferase_dom"/>
</dbReference>
<evidence type="ECO:0000256" key="1">
    <source>
        <dbReference type="ARBA" id="ARBA00006890"/>
    </source>
</evidence>
<dbReference type="EMBL" id="CP018191">
    <property type="protein sequence ID" value="APH53830.1"/>
    <property type="molecule type" value="Genomic_DNA"/>
</dbReference>
<evidence type="ECO:0000256" key="5">
    <source>
        <dbReference type="ARBA" id="ARBA00022695"/>
    </source>
</evidence>
<dbReference type="InterPro" id="IPR029044">
    <property type="entry name" value="Nucleotide-diphossugar_trans"/>
</dbReference>
<keyword evidence="4 7" id="KW-0808">Transferase</keyword>
<evidence type="ECO:0000256" key="3">
    <source>
        <dbReference type="ARBA" id="ARBA00019048"/>
    </source>
</evidence>
<dbReference type="PANTHER" id="PTHR43197:SF1">
    <property type="entry name" value="UTP--GLUCOSE-1-PHOSPHATE URIDYLYLTRANSFERASE"/>
    <property type="match status" value="1"/>
</dbReference>
<dbReference type="NCBIfam" id="TIGR01099">
    <property type="entry name" value="galU"/>
    <property type="match status" value="1"/>
</dbReference>
<proteinExistence type="inferred from homology"/>